<evidence type="ECO:0000313" key="2">
    <source>
        <dbReference type="Proteomes" id="UP001153148"/>
    </source>
</evidence>
<dbReference type="InterPro" id="IPR036691">
    <property type="entry name" value="Endo/exonu/phosph_ase_sf"/>
</dbReference>
<dbReference type="SUPFAM" id="SSF56219">
    <property type="entry name" value="DNase I-like"/>
    <property type="match status" value="1"/>
</dbReference>
<name>A0ABN7P7J5_TIMPD</name>
<comment type="caution">
    <text evidence="1">The sequence shown here is derived from an EMBL/GenBank/DDBJ whole genome shotgun (WGS) entry which is preliminary data.</text>
</comment>
<protein>
    <submittedName>
        <fullName evidence="1">Uncharacterized protein</fullName>
    </submittedName>
</protein>
<dbReference type="EMBL" id="CAJPIN010023797">
    <property type="protein sequence ID" value="CAG2063028.1"/>
    <property type="molecule type" value="Genomic_DNA"/>
</dbReference>
<organism evidence="1 2">
    <name type="scientific">Timema podura</name>
    <name type="common">Walking stick</name>
    <dbReference type="NCBI Taxonomy" id="61482"/>
    <lineage>
        <taxon>Eukaryota</taxon>
        <taxon>Metazoa</taxon>
        <taxon>Ecdysozoa</taxon>
        <taxon>Arthropoda</taxon>
        <taxon>Hexapoda</taxon>
        <taxon>Insecta</taxon>
        <taxon>Pterygota</taxon>
        <taxon>Neoptera</taxon>
        <taxon>Polyneoptera</taxon>
        <taxon>Phasmatodea</taxon>
        <taxon>Timematodea</taxon>
        <taxon>Timematoidea</taxon>
        <taxon>Timematidae</taxon>
        <taxon>Timema</taxon>
    </lineage>
</organism>
<dbReference type="Gene3D" id="3.60.10.10">
    <property type="entry name" value="Endonuclease/exonuclease/phosphatase"/>
    <property type="match status" value="1"/>
</dbReference>
<gene>
    <name evidence="1" type="ORF">TPAB3V08_LOCUS9976</name>
</gene>
<keyword evidence="2" id="KW-1185">Reference proteome</keyword>
<proteinExistence type="predicted"/>
<accession>A0ABN7P7J5</accession>
<reference evidence="1" key="1">
    <citation type="submission" date="2021-03" db="EMBL/GenBank/DDBJ databases">
        <authorList>
            <person name="Tran Van P."/>
        </authorList>
    </citation>
    <scope>NUCLEOTIDE SEQUENCE</scope>
</reference>
<feature type="non-terminal residue" evidence="1">
    <location>
        <position position="109"/>
    </location>
</feature>
<sequence length="109" mass="12157">MDNLRGSVPAFAWRESGKTTLSIPDRDSNLDLPVIDSLVYCKSSVLYMITYNVATKHPEQNLDCLLGFQLAKANESLPDLYVVGLQEVKSQPQNIVLDALFDDPWTNAL</sequence>
<evidence type="ECO:0000313" key="1">
    <source>
        <dbReference type="EMBL" id="CAG2063028.1"/>
    </source>
</evidence>
<dbReference type="Proteomes" id="UP001153148">
    <property type="component" value="Unassembled WGS sequence"/>
</dbReference>